<evidence type="ECO:0000313" key="2">
    <source>
        <dbReference type="Proteomes" id="UP001163603"/>
    </source>
</evidence>
<accession>A0ACC0YFI7</accession>
<dbReference type="Proteomes" id="UP001163603">
    <property type="component" value="Chromosome 7"/>
</dbReference>
<sequence length="16" mass="1918">MEFILSHQKGLRSMIQ</sequence>
<dbReference type="EMBL" id="CM047742">
    <property type="protein sequence ID" value="KAJ0034632.1"/>
    <property type="molecule type" value="Genomic_DNA"/>
</dbReference>
<organism evidence="1 2">
    <name type="scientific">Pistacia integerrima</name>
    <dbReference type="NCBI Taxonomy" id="434235"/>
    <lineage>
        <taxon>Eukaryota</taxon>
        <taxon>Viridiplantae</taxon>
        <taxon>Streptophyta</taxon>
        <taxon>Embryophyta</taxon>
        <taxon>Tracheophyta</taxon>
        <taxon>Spermatophyta</taxon>
        <taxon>Magnoliopsida</taxon>
        <taxon>eudicotyledons</taxon>
        <taxon>Gunneridae</taxon>
        <taxon>Pentapetalae</taxon>
        <taxon>rosids</taxon>
        <taxon>malvids</taxon>
        <taxon>Sapindales</taxon>
        <taxon>Anacardiaceae</taxon>
        <taxon>Pistacia</taxon>
    </lineage>
</organism>
<reference evidence="2" key="1">
    <citation type="journal article" date="2023" name="G3 (Bethesda)">
        <title>Genome assembly and association tests identify interacting loci associated with vigor, precocity, and sex in interspecific pistachio rootstocks.</title>
        <authorList>
            <person name="Palmer W."/>
            <person name="Jacygrad E."/>
            <person name="Sagayaradj S."/>
            <person name="Cavanaugh K."/>
            <person name="Han R."/>
            <person name="Bertier L."/>
            <person name="Beede B."/>
            <person name="Kafkas S."/>
            <person name="Golino D."/>
            <person name="Preece J."/>
            <person name="Michelmore R."/>
        </authorList>
    </citation>
    <scope>NUCLEOTIDE SEQUENCE [LARGE SCALE GENOMIC DNA]</scope>
</reference>
<evidence type="ECO:0000313" key="1">
    <source>
        <dbReference type="EMBL" id="KAJ0034632.1"/>
    </source>
</evidence>
<keyword evidence="2" id="KW-1185">Reference proteome</keyword>
<comment type="caution">
    <text evidence="1">The sequence shown here is derived from an EMBL/GenBank/DDBJ whole genome shotgun (WGS) entry which is preliminary data.</text>
</comment>
<protein>
    <submittedName>
        <fullName evidence="1">Uncharacterized protein</fullName>
    </submittedName>
</protein>
<proteinExistence type="predicted"/>
<gene>
    <name evidence="1" type="ORF">Pint_25726</name>
</gene>
<name>A0ACC0YFI7_9ROSI</name>